<proteinExistence type="predicted"/>
<name>A0AB39VFR7_9FUSO</name>
<evidence type="ECO:0000313" key="4">
    <source>
        <dbReference type="EMBL" id="XDU66365.1"/>
    </source>
</evidence>
<dbReference type="InterPro" id="IPR048567">
    <property type="entry name" value="CyanoTRADDas_TM"/>
</dbReference>
<reference evidence="4" key="1">
    <citation type="submission" date="2024-07" db="EMBL/GenBank/DDBJ databases">
        <authorList>
            <person name="Li X.-J."/>
            <person name="Wang X."/>
        </authorList>
    </citation>
    <scope>NUCLEOTIDE SEQUENCE</scope>
    <source>
        <strain evidence="4">HSP-334</strain>
    </source>
</reference>
<feature type="transmembrane region" description="Helical" evidence="2">
    <location>
        <begin position="140"/>
        <end position="163"/>
    </location>
</feature>
<feature type="transmembrane region" description="Helical" evidence="2">
    <location>
        <begin position="169"/>
        <end position="193"/>
    </location>
</feature>
<gene>
    <name evidence="4" type="ORF">AB8B22_08070</name>
</gene>
<keyword evidence="2" id="KW-1133">Transmembrane helix</keyword>
<dbReference type="Pfam" id="PF20712">
    <property type="entry name" value="CyanoTRADDas_TM"/>
    <property type="match status" value="1"/>
</dbReference>
<keyword evidence="2" id="KW-0472">Membrane</keyword>
<feature type="coiled-coil region" evidence="1">
    <location>
        <begin position="4"/>
        <end position="31"/>
    </location>
</feature>
<dbReference type="AlphaFoldDB" id="A0AB39VFR7"/>
<feature type="transmembrane region" description="Helical" evidence="2">
    <location>
        <begin position="62"/>
        <end position="84"/>
    </location>
</feature>
<evidence type="ECO:0000259" key="3">
    <source>
        <dbReference type="Pfam" id="PF20712"/>
    </source>
</evidence>
<feature type="transmembrane region" description="Helical" evidence="2">
    <location>
        <begin position="33"/>
        <end position="56"/>
    </location>
</feature>
<dbReference type="KEGG" id="lrug:AB8B22_08070"/>
<evidence type="ECO:0000256" key="1">
    <source>
        <dbReference type="SAM" id="Coils"/>
    </source>
</evidence>
<organism evidence="4">
    <name type="scientific">Leptotrichia rugosa</name>
    <dbReference type="NCBI Taxonomy" id="3239302"/>
    <lineage>
        <taxon>Bacteria</taxon>
        <taxon>Fusobacteriati</taxon>
        <taxon>Fusobacteriota</taxon>
        <taxon>Fusobacteriia</taxon>
        <taxon>Fusobacteriales</taxon>
        <taxon>Leptotrichiaceae</taxon>
        <taxon>Leptotrichia</taxon>
    </lineage>
</organism>
<keyword evidence="1" id="KW-0175">Coiled coil</keyword>
<protein>
    <recommendedName>
        <fullName evidence="3">Cyanobacterial TRADD-N associated 2 transmembrane domain-containing protein</fullName>
    </recommendedName>
</protein>
<sequence>MDKNNDFKNRYNYAKKLKEELKQEINTLKRKRFFFLFIPSTYILLGLSLIFINYIYSYNIYFRRYGIILIILGVYSLVFFMFMTNPKIISNEERILEIDDEIELLEISENQYEKKAEIQFKKHQKEIKRYYDINLGHLKLLFPIGIGIIILGIFIIILSIMLFKDKDVISILIGTISGILTNFVGAIFIKMYIETIKASLKFHNKLIDSNNNLFANVLITKIKNQDLQNATLAEVAKIISRENSNID</sequence>
<keyword evidence="2" id="KW-0812">Transmembrane</keyword>
<dbReference type="RefSeq" id="WP_369710728.1">
    <property type="nucleotide sequence ID" value="NZ_CP165644.1"/>
</dbReference>
<feature type="domain" description="Cyanobacterial TRADD-N associated 2 transmembrane" evidence="3">
    <location>
        <begin position="145"/>
        <end position="197"/>
    </location>
</feature>
<dbReference type="EMBL" id="CP165644">
    <property type="protein sequence ID" value="XDU66365.1"/>
    <property type="molecule type" value="Genomic_DNA"/>
</dbReference>
<accession>A0AB39VFR7</accession>
<evidence type="ECO:0000256" key="2">
    <source>
        <dbReference type="SAM" id="Phobius"/>
    </source>
</evidence>